<evidence type="ECO:0000256" key="5">
    <source>
        <dbReference type="ARBA" id="ARBA00022692"/>
    </source>
</evidence>
<evidence type="ECO:0000256" key="3">
    <source>
        <dbReference type="ARBA" id="ARBA00022452"/>
    </source>
</evidence>
<dbReference type="InterPro" id="IPR037066">
    <property type="entry name" value="Plug_dom_sf"/>
</dbReference>
<dbReference type="EMBL" id="JADKGY010000029">
    <property type="protein sequence ID" value="MBK9984215.1"/>
    <property type="molecule type" value="Genomic_DNA"/>
</dbReference>
<keyword evidence="9 12" id="KW-0798">TonB box</keyword>
<dbReference type="InterPro" id="IPR039426">
    <property type="entry name" value="TonB-dep_rcpt-like"/>
</dbReference>
<evidence type="ECO:0000256" key="4">
    <source>
        <dbReference type="ARBA" id="ARBA00022496"/>
    </source>
</evidence>
<evidence type="ECO:0000259" key="14">
    <source>
        <dbReference type="Pfam" id="PF07715"/>
    </source>
</evidence>
<organism evidence="15 16">
    <name type="scientific">Candidatus Opimibacter skivensis</name>
    <dbReference type="NCBI Taxonomy" id="2982028"/>
    <lineage>
        <taxon>Bacteria</taxon>
        <taxon>Pseudomonadati</taxon>
        <taxon>Bacteroidota</taxon>
        <taxon>Saprospiria</taxon>
        <taxon>Saprospirales</taxon>
        <taxon>Saprospiraceae</taxon>
        <taxon>Candidatus Opimibacter</taxon>
    </lineage>
</organism>
<feature type="domain" description="TonB-dependent receptor plug" evidence="14">
    <location>
        <begin position="122"/>
        <end position="227"/>
    </location>
</feature>
<dbReference type="AlphaFoldDB" id="A0A9D7SYX9"/>
<comment type="caution">
    <text evidence="15">The sequence shown here is derived from an EMBL/GenBank/DDBJ whole genome shotgun (WGS) entry which is preliminary data.</text>
</comment>
<reference evidence="15 16" key="1">
    <citation type="submission" date="2020-10" db="EMBL/GenBank/DDBJ databases">
        <title>Connecting structure to function with the recovery of over 1000 high-quality activated sludge metagenome-assembled genomes encoding full-length rRNA genes using long-read sequencing.</title>
        <authorList>
            <person name="Singleton C.M."/>
            <person name="Petriglieri F."/>
            <person name="Kristensen J.M."/>
            <person name="Kirkegaard R.H."/>
            <person name="Michaelsen T.Y."/>
            <person name="Andersen M.H."/>
            <person name="Karst S.M."/>
            <person name="Dueholm M.S."/>
            <person name="Nielsen P.H."/>
            <person name="Albertsen M."/>
        </authorList>
    </citation>
    <scope>NUCLEOTIDE SEQUENCE [LARGE SCALE GENOMIC DNA]</scope>
    <source>
        <strain evidence="15">Ribe_18-Q3-R11-54_MAXAC.273</strain>
    </source>
</reference>
<keyword evidence="10 12" id="KW-0472">Membrane</keyword>
<dbReference type="Pfam" id="PF00593">
    <property type="entry name" value="TonB_dep_Rec_b-barrel"/>
    <property type="match status" value="1"/>
</dbReference>
<dbReference type="InterPro" id="IPR000531">
    <property type="entry name" value="Beta-barrel_TonB"/>
</dbReference>
<evidence type="ECO:0000256" key="6">
    <source>
        <dbReference type="ARBA" id="ARBA00022729"/>
    </source>
</evidence>
<evidence type="ECO:0000313" key="16">
    <source>
        <dbReference type="Proteomes" id="UP000808337"/>
    </source>
</evidence>
<evidence type="ECO:0000259" key="13">
    <source>
        <dbReference type="Pfam" id="PF00593"/>
    </source>
</evidence>
<dbReference type="Gene3D" id="2.170.130.10">
    <property type="entry name" value="TonB-dependent receptor, plug domain"/>
    <property type="match status" value="1"/>
</dbReference>
<dbReference type="InterPro" id="IPR012910">
    <property type="entry name" value="Plug_dom"/>
</dbReference>
<dbReference type="SUPFAM" id="SSF56935">
    <property type="entry name" value="Porins"/>
    <property type="match status" value="1"/>
</dbReference>
<evidence type="ECO:0000256" key="2">
    <source>
        <dbReference type="ARBA" id="ARBA00022448"/>
    </source>
</evidence>
<dbReference type="Pfam" id="PF07715">
    <property type="entry name" value="Plug"/>
    <property type="match status" value="1"/>
</dbReference>
<sequence>MKQQRFARAVLIIFILMATPLAYGQFYILGRGLDDQEVPYAYSTAQLRGNGTFTEQRCTELGVFRFENLPAGDYELILITPYGIRRKKIDLRGSVDITFHISRNIQMDEISVIARRAGSNEPVTHDDITAAELKRKDFGQDMPYLLEGSPSVVVTSDAGLGIGYTGLRIRGTDPTRINVTLNGIPVNDAESHTVYWVDLPDIANSTTNIQINRGLGWSQPGVGDFGGGIQVNTLGFNFEPHIGLLLGGGSFGTRRATLNASSGLVRGRFTFDGRGSYIHSDGYIDRAESDLYSIYGCAGYHHDQSNLSFIYAMGNEETYQAWDGVPEQYVFNPALRTYNSAGTEKEGSPHDNEIDNYRQTNYQLHFDQTLTPFARWTSALHYTKGKGYFEQYKADQLAVDYGGTEINDTTDLIRRLWLDNDFYGFTSTLQIGSPADRYLVLGGGWNKYLGDHFGEVIWTKNNVGINTDDPYYFNSAVKTDWNLFGRSSMKITSHLDATVDLQARWIRYMFEGPDQSGMLSDQHVRHRFLNPKLGFRYRLTEKSSLYGLTGIIHKEPNRDDYVSSTPLSRPLSEKMWDTEISYRLSDPKWNLELVVYYMDYKDQLVPTGRLNDVGAYNRVNVDKSYRAGIETVLSYSPLEKLRLEFQTTLSENKIKTFDEYIDNWDTGQQEIITHTGSQIAFSPNLLSSLSGDYKFISTQTHEIGINVTGRYIGKQFVDNTSREASGLDSYFVTDVGLQWTWHNVWAEQFKLGLFLRNAFNETYESNGWIYRFRSEAYDPRPDDPYAGSEGGSLYHDKGYFPQAGRNMYVNLSLTF</sequence>
<evidence type="ECO:0000313" key="15">
    <source>
        <dbReference type="EMBL" id="MBK9984215.1"/>
    </source>
</evidence>
<keyword evidence="2" id="KW-0813">Transport</keyword>
<dbReference type="PANTHER" id="PTHR32552:SF68">
    <property type="entry name" value="FERRICHROME OUTER MEMBRANE TRANSPORTER_PHAGE RECEPTOR"/>
    <property type="match status" value="1"/>
</dbReference>
<protein>
    <submittedName>
        <fullName evidence="15">TonB-dependent receptor plug domain-containing protein</fullName>
    </submittedName>
</protein>
<evidence type="ECO:0000256" key="11">
    <source>
        <dbReference type="ARBA" id="ARBA00023237"/>
    </source>
</evidence>
<evidence type="ECO:0000256" key="1">
    <source>
        <dbReference type="ARBA" id="ARBA00004571"/>
    </source>
</evidence>
<dbReference type="Proteomes" id="UP000808337">
    <property type="component" value="Unassembled WGS sequence"/>
</dbReference>
<dbReference type="GO" id="GO:0015344">
    <property type="term" value="F:siderophore uptake transmembrane transporter activity"/>
    <property type="evidence" value="ECO:0007669"/>
    <property type="project" value="TreeGrafter"/>
</dbReference>
<evidence type="ECO:0000256" key="12">
    <source>
        <dbReference type="RuleBase" id="RU003357"/>
    </source>
</evidence>
<comment type="similarity">
    <text evidence="12">Belongs to the TonB-dependent receptor family.</text>
</comment>
<proteinExistence type="inferred from homology"/>
<keyword evidence="6" id="KW-0732">Signal</keyword>
<feature type="domain" description="TonB-dependent receptor-like beta-barrel" evidence="13">
    <location>
        <begin position="322"/>
        <end position="757"/>
    </location>
</feature>
<keyword evidence="4" id="KW-0410">Iron transport</keyword>
<evidence type="ECO:0000256" key="8">
    <source>
        <dbReference type="ARBA" id="ARBA00023065"/>
    </source>
</evidence>
<evidence type="ECO:0000256" key="9">
    <source>
        <dbReference type="ARBA" id="ARBA00023077"/>
    </source>
</evidence>
<accession>A0A9D7SYX9</accession>
<keyword evidence="7" id="KW-0408">Iron</keyword>
<keyword evidence="3" id="KW-1134">Transmembrane beta strand</keyword>
<keyword evidence="15" id="KW-0675">Receptor</keyword>
<dbReference type="Gene3D" id="2.40.170.20">
    <property type="entry name" value="TonB-dependent receptor, beta-barrel domain"/>
    <property type="match status" value="1"/>
</dbReference>
<keyword evidence="8" id="KW-0406">Ion transport</keyword>
<evidence type="ECO:0000256" key="10">
    <source>
        <dbReference type="ARBA" id="ARBA00023136"/>
    </source>
</evidence>
<comment type="subcellular location">
    <subcellularLocation>
        <location evidence="1">Cell outer membrane</location>
        <topology evidence="1">Multi-pass membrane protein</topology>
    </subcellularLocation>
</comment>
<evidence type="ECO:0000256" key="7">
    <source>
        <dbReference type="ARBA" id="ARBA00023004"/>
    </source>
</evidence>
<gene>
    <name evidence="15" type="ORF">IPP15_17900</name>
</gene>
<dbReference type="GO" id="GO:0009279">
    <property type="term" value="C:cell outer membrane"/>
    <property type="evidence" value="ECO:0007669"/>
    <property type="project" value="UniProtKB-SubCell"/>
</dbReference>
<dbReference type="PANTHER" id="PTHR32552">
    <property type="entry name" value="FERRICHROME IRON RECEPTOR-RELATED"/>
    <property type="match status" value="1"/>
</dbReference>
<dbReference type="InterPro" id="IPR036942">
    <property type="entry name" value="Beta-barrel_TonB_sf"/>
</dbReference>
<name>A0A9D7SYX9_9BACT</name>
<keyword evidence="11" id="KW-0998">Cell outer membrane</keyword>
<keyword evidence="5" id="KW-0812">Transmembrane</keyword>